<dbReference type="GO" id="GO:0005737">
    <property type="term" value="C:cytoplasm"/>
    <property type="evidence" value="ECO:0007669"/>
    <property type="project" value="TreeGrafter"/>
</dbReference>
<sequence length="266" mass="29539">MSWRDSCVSSLPYYTMNGGGLSRSSHLGSNYGGYLSSFIPAPTPAPFHYTTGKYGNEETTAKQLSQIVFSTKTNFKALPGYEGSSHGFDRLSLGVDCDEVYPNLFIGDEGAARNKTYLRRLGITHVVNTAEGNRFGMVNTDAHFYRSARIHYLGLPMLDLPTTNIEKYFHTAADFIEDGIKSGGKVLVHCLMGMSRSSTIAIAYLMIKTGMPAPMAIRMCRQNRNIHPNEGFLQQLADLDNRLRRGRERAPFSSYSSSLAARTHRL</sequence>
<dbReference type="EMBL" id="JAHWGI010000349">
    <property type="protein sequence ID" value="KAK3914053.1"/>
    <property type="molecule type" value="Genomic_DNA"/>
</dbReference>
<gene>
    <name evidence="10" type="ORF">KUF71_023466</name>
</gene>
<dbReference type="GO" id="GO:0033549">
    <property type="term" value="F:MAP kinase phosphatase activity"/>
    <property type="evidence" value="ECO:0007669"/>
    <property type="project" value="TreeGrafter"/>
</dbReference>
<keyword evidence="3" id="KW-0378">Hydrolase</keyword>
<evidence type="ECO:0000256" key="5">
    <source>
        <dbReference type="ARBA" id="ARBA00047761"/>
    </source>
</evidence>
<reference evidence="10" key="2">
    <citation type="journal article" date="2023" name="BMC Genomics">
        <title>Pest status, molecular evolution, and epigenetic factors derived from the genome assembly of Frankliniella fusca, a thysanopteran phytovirus vector.</title>
        <authorList>
            <person name="Catto M.A."/>
            <person name="Labadie P.E."/>
            <person name="Jacobson A.L."/>
            <person name="Kennedy G.G."/>
            <person name="Srinivasan R."/>
            <person name="Hunt B.G."/>
        </authorList>
    </citation>
    <scope>NUCLEOTIDE SEQUENCE</scope>
    <source>
        <strain evidence="10">PL_HMW_Pooled</strain>
    </source>
</reference>
<evidence type="ECO:0000256" key="4">
    <source>
        <dbReference type="ARBA" id="ARBA00022912"/>
    </source>
</evidence>
<dbReference type="PRINTS" id="PR01908">
    <property type="entry name" value="ADSPHPHTASE"/>
</dbReference>
<dbReference type="InterPro" id="IPR020422">
    <property type="entry name" value="TYR_PHOSPHATASE_DUAL_dom"/>
</dbReference>
<evidence type="ECO:0000313" key="11">
    <source>
        <dbReference type="Proteomes" id="UP001219518"/>
    </source>
</evidence>
<comment type="caution">
    <text evidence="10">The sequence shown here is derived from an EMBL/GenBank/DDBJ whole genome shotgun (WGS) entry which is preliminary data.</text>
</comment>
<dbReference type="GO" id="GO:0008138">
    <property type="term" value="F:protein tyrosine/serine/threonine phosphatase activity"/>
    <property type="evidence" value="ECO:0007669"/>
    <property type="project" value="InterPro"/>
</dbReference>
<keyword evidence="4" id="KW-0904">Protein phosphatase</keyword>
<dbReference type="InterPro" id="IPR029021">
    <property type="entry name" value="Prot-tyrosine_phosphatase-like"/>
</dbReference>
<dbReference type="Pfam" id="PF00782">
    <property type="entry name" value="DSPc"/>
    <property type="match status" value="1"/>
</dbReference>
<dbReference type="Proteomes" id="UP001219518">
    <property type="component" value="Unassembled WGS sequence"/>
</dbReference>
<feature type="active site" description="Phosphocysteine intermediate" evidence="7">
    <location>
        <position position="190"/>
    </location>
</feature>
<dbReference type="AlphaFoldDB" id="A0AAE1H3U8"/>
<dbReference type="GO" id="GO:0004722">
    <property type="term" value="F:protein serine/threonine phosphatase activity"/>
    <property type="evidence" value="ECO:0007669"/>
    <property type="project" value="UniProtKB-EC"/>
</dbReference>
<dbReference type="PRINTS" id="PR01909">
    <property type="entry name" value="ADSPHPHTASEA"/>
</dbReference>
<dbReference type="PROSITE" id="PS00383">
    <property type="entry name" value="TYR_PHOSPHATASE_1"/>
    <property type="match status" value="1"/>
</dbReference>
<evidence type="ECO:0000256" key="6">
    <source>
        <dbReference type="ARBA" id="ARBA00048336"/>
    </source>
</evidence>
<feature type="domain" description="Tyrosine specific protein phosphatases" evidence="9">
    <location>
        <begin position="166"/>
        <end position="224"/>
    </location>
</feature>
<dbReference type="InterPro" id="IPR000387">
    <property type="entry name" value="Tyr_Pase_dom"/>
</dbReference>
<evidence type="ECO:0000256" key="2">
    <source>
        <dbReference type="ARBA" id="ARBA00013081"/>
    </source>
</evidence>
<evidence type="ECO:0000256" key="1">
    <source>
        <dbReference type="ARBA" id="ARBA00008601"/>
    </source>
</evidence>
<evidence type="ECO:0000313" key="10">
    <source>
        <dbReference type="EMBL" id="KAK3914053.1"/>
    </source>
</evidence>
<dbReference type="InterPro" id="IPR016130">
    <property type="entry name" value="Tyr_Pase_AS"/>
</dbReference>
<dbReference type="InterPro" id="IPR020405">
    <property type="entry name" value="Atypical_DUSP_subfamA"/>
</dbReference>
<evidence type="ECO:0000256" key="7">
    <source>
        <dbReference type="PIRSR" id="PIRSR620405-1"/>
    </source>
</evidence>
<dbReference type="SUPFAM" id="SSF52799">
    <property type="entry name" value="(Phosphotyrosine protein) phosphatases II"/>
    <property type="match status" value="1"/>
</dbReference>
<proteinExistence type="inferred from homology"/>
<keyword evidence="11" id="KW-1185">Reference proteome</keyword>
<comment type="similarity">
    <text evidence="1">Belongs to the protein-tyrosine phosphatase family. Non-receptor class dual specificity subfamily.</text>
</comment>
<dbReference type="SMART" id="SM00195">
    <property type="entry name" value="DSPc"/>
    <property type="match status" value="1"/>
</dbReference>
<evidence type="ECO:0000259" key="9">
    <source>
        <dbReference type="PROSITE" id="PS50056"/>
    </source>
</evidence>
<accession>A0AAE1H3U8</accession>
<protein>
    <recommendedName>
        <fullName evidence="2">protein-serine/threonine phosphatase</fullName>
        <ecNumber evidence="2">3.1.3.16</ecNumber>
    </recommendedName>
</protein>
<name>A0AAE1H3U8_9NEOP</name>
<dbReference type="Gene3D" id="3.90.190.10">
    <property type="entry name" value="Protein tyrosine phosphatase superfamily"/>
    <property type="match status" value="1"/>
</dbReference>
<dbReference type="PROSITE" id="PS50054">
    <property type="entry name" value="TYR_PHOSPHATASE_DUAL"/>
    <property type="match status" value="1"/>
</dbReference>
<dbReference type="EC" id="3.1.3.16" evidence="2"/>
<reference evidence="10" key="1">
    <citation type="submission" date="2021-07" db="EMBL/GenBank/DDBJ databases">
        <authorList>
            <person name="Catto M.A."/>
            <person name="Jacobson A."/>
            <person name="Kennedy G."/>
            <person name="Labadie P."/>
            <person name="Hunt B.G."/>
            <person name="Srinivasan R."/>
        </authorList>
    </citation>
    <scope>NUCLEOTIDE SEQUENCE</scope>
    <source>
        <strain evidence="10">PL_HMW_Pooled</strain>
        <tissue evidence="10">Head</tissue>
    </source>
</reference>
<evidence type="ECO:0000256" key="3">
    <source>
        <dbReference type="ARBA" id="ARBA00022801"/>
    </source>
</evidence>
<dbReference type="PANTHER" id="PTHR45682">
    <property type="entry name" value="AGAP008228-PA"/>
    <property type="match status" value="1"/>
</dbReference>
<dbReference type="PANTHER" id="PTHR45682:SF5">
    <property type="entry name" value="DUAL SPECIFICITY PROTEIN PHOSPHATASE"/>
    <property type="match status" value="1"/>
</dbReference>
<comment type="catalytic activity">
    <reaction evidence="6">
        <text>O-phospho-L-threonyl-[protein] + H2O = L-threonyl-[protein] + phosphate</text>
        <dbReference type="Rhea" id="RHEA:47004"/>
        <dbReference type="Rhea" id="RHEA-COMP:11060"/>
        <dbReference type="Rhea" id="RHEA-COMP:11605"/>
        <dbReference type="ChEBI" id="CHEBI:15377"/>
        <dbReference type="ChEBI" id="CHEBI:30013"/>
        <dbReference type="ChEBI" id="CHEBI:43474"/>
        <dbReference type="ChEBI" id="CHEBI:61977"/>
        <dbReference type="EC" id="3.1.3.16"/>
    </reaction>
</comment>
<dbReference type="PROSITE" id="PS50056">
    <property type="entry name" value="TYR_PHOSPHATASE_2"/>
    <property type="match status" value="1"/>
</dbReference>
<evidence type="ECO:0000259" key="8">
    <source>
        <dbReference type="PROSITE" id="PS50054"/>
    </source>
</evidence>
<dbReference type="CDD" id="cd14515">
    <property type="entry name" value="DUSP3-like"/>
    <property type="match status" value="1"/>
</dbReference>
<dbReference type="GO" id="GO:0043409">
    <property type="term" value="P:negative regulation of MAPK cascade"/>
    <property type="evidence" value="ECO:0007669"/>
    <property type="project" value="TreeGrafter"/>
</dbReference>
<organism evidence="10 11">
    <name type="scientific">Frankliniella fusca</name>
    <dbReference type="NCBI Taxonomy" id="407009"/>
    <lineage>
        <taxon>Eukaryota</taxon>
        <taxon>Metazoa</taxon>
        <taxon>Ecdysozoa</taxon>
        <taxon>Arthropoda</taxon>
        <taxon>Hexapoda</taxon>
        <taxon>Insecta</taxon>
        <taxon>Pterygota</taxon>
        <taxon>Neoptera</taxon>
        <taxon>Paraneoptera</taxon>
        <taxon>Thysanoptera</taxon>
        <taxon>Terebrantia</taxon>
        <taxon>Thripoidea</taxon>
        <taxon>Thripidae</taxon>
        <taxon>Frankliniella</taxon>
    </lineage>
</organism>
<dbReference type="InterPro" id="IPR000340">
    <property type="entry name" value="Dual-sp_phosphatase_cat-dom"/>
</dbReference>
<comment type="catalytic activity">
    <reaction evidence="5">
        <text>O-phospho-L-seryl-[protein] + H2O = L-seryl-[protein] + phosphate</text>
        <dbReference type="Rhea" id="RHEA:20629"/>
        <dbReference type="Rhea" id="RHEA-COMP:9863"/>
        <dbReference type="Rhea" id="RHEA-COMP:11604"/>
        <dbReference type="ChEBI" id="CHEBI:15377"/>
        <dbReference type="ChEBI" id="CHEBI:29999"/>
        <dbReference type="ChEBI" id="CHEBI:43474"/>
        <dbReference type="ChEBI" id="CHEBI:83421"/>
        <dbReference type="EC" id="3.1.3.16"/>
    </reaction>
</comment>
<feature type="domain" description="Tyrosine-protein phosphatase" evidence="8">
    <location>
        <begin position="96"/>
        <end position="245"/>
    </location>
</feature>